<reference evidence="3" key="1">
    <citation type="journal article" date="2021" name="ISME J.">
        <title>Fine-scale metabolic discontinuity in a stratified prokaryote microbiome of a Red Sea deep halocline.</title>
        <authorList>
            <person name="Michoud G."/>
            <person name="Ngugi D.K."/>
            <person name="Barozzi A."/>
            <person name="Merlino G."/>
            <person name="Calleja M.L."/>
            <person name="Delgado-Huertas A."/>
            <person name="Moran X.A.G."/>
            <person name="Daffonchio D."/>
        </authorList>
    </citation>
    <scope>NUCLEOTIDE SEQUENCE</scope>
    <source>
        <strain evidence="3">SuakinDeep_MAG55_1</strain>
    </source>
</reference>
<feature type="compositionally biased region" description="Low complexity" evidence="1">
    <location>
        <begin position="75"/>
        <end position="86"/>
    </location>
</feature>
<comment type="caution">
    <text evidence="3">The sequence shown here is derived from an EMBL/GenBank/DDBJ whole genome shotgun (WGS) entry which is preliminary data.</text>
</comment>
<evidence type="ECO:0000256" key="2">
    <source>
        <dbReference type="SAM" id="Phobius"/>
    </source>
</evidence>
<accession>A0A941W0S6</accession>
<evidence type="ECO:0000313" key="3">
    <source>
        <dbReference type="EMBL" id="MBS1257600.1"/>
    </source>
</evidence>
<keyword evidence="2" id="KW-1133">Transmembrane helix</keyword>
<sequence length="100" mass="11254">MSHDFLAIILMLGVLGVIVIAWRIRAEKDKNNVEPVKKPELSEAGKRRQMQTSIDRLERKQAEISSKLDRVLAARTTTVKKAAPKTTKTRKTASKAKTKK</sequence>
<protein>
    <submittedName>
        <fullName evidence="3">Uncharacterized protein</fullName>
    </submittedName>
</protein>
<name>A0A941W0S6_9BACT</name>
<proteinExistence type="predicted"/>
<gene>
    <name evidence="3" type="ORF">MAG551_00644</name>
</gene>
<organism evidence="3 4">
    <name type="scientific">Candidatus Scalindua arabica</name>
    <dbReference type="NCBI Taxonomy" id="1127984"/>
    <lineage>
        <taxon>Bacteria</taxon>
        <taxon>Pseudomonadati</taxon>
        <taxon>Planctomycetota</taxon>
        <taxon>Candidatus Brocadiia</taxon>
        <taxon>Candidatus Brocadiales</taxon>
        <taxon>Candidatus Scalinduaceae</taxon>
        <taxon>Candidatus Scalindua</taxon>
    </lineage>
</organism>
<dbReference type="Proteomes" id="UP000722750">
    <property type="component" value="Unassembled WGS sequence"/>
</dbReference>
<evidence type="ECO:0000256" key="1">
    <source>
        <dbReference type="SAM" id="MobiDB-lite"/>
    </source>
</evidence>
<dbReference type="EMBL" id="JAANXD010000027">
    <property type="protein sequence ID" value="MBS1257600.1"/>
    <property type="molecule type" value="Genomic_DNA"/>
</dbReference>
<keyword evidence="2" id="KW-0812">Transmembrane</keyword>
<feature type="compositionally biased region" description="Basic residues" evidence="1">
    <location>
        <begin position="87"/>
        <end position="100"/>
    </location>
</feature>
<feature type="transmembrane region" description="Helical" evidence="2">
    <location>
        <begin position="6"/>
        <end position="24"/>
    </location>
</feature>
<dbReference type="AlphaFoldDB" id="A0A941W0S6"/>
<evidence type="ECO:0000313" key="4">
    <source>
        <dbReference type="Proteomes" id="UP000722750"/>
    </source>
</evidence>
<feature type="region of interest" description="Disordered" evidence="1">
    <location>
        <begin position="75"/>
        <end position="100"/>
    </location>
</feature>
<feature type="region of interest" description="Disordered" evidence="1">
    <location>
        <begin position="31"/>
        <end position="59"/>
    </location>
</feature>
<keyword evidence="2" id="KW-0472">Membrane</keyword>
<feature type="compositionally biased region" description="Basic and acidic residues" evidence="1">
    <location>
        <begin position="31"/>
        <end position="46"/>
    </location>
</feature>